<proteinExistence type="predicted"/>
<sequence length="441" mass="50006">MSETDGDHERQNPKGVFSTLVANGDWLYLKGEFKKAIDSYTAALTLKPDEKSCLIGRSKCYLNMGQSENALRDADASLADDQAFFEGLYQKAEALYHMGEFEFAQVFYHRGQKQRPQIQEFRLGIQKAQEAIENSVGKETKKKIQKKTPRNEKTTRHLLGEFYSDKKYLENLLKDKLMKGKTKNGEQLRDVIQNSLSYLDTCTEFWSQEKPICTWEREHKVMEPKCSKPRQNAPSEPAEFLLKSLDAIDESMSGNAEGSLKKAEEVMKIVHDWSEKDVPNKKEVLGSLHSNALMDLGDMDKALVHHQKDLELAKQKLPEAMSRALDNMGRVYAQTGQFSQAIEWEKKIPLVRGGLEKAWLFHEIGLCYLALGCYDNARDYGVRSVAAADEIADGKWQINANVLVAQSEKLGNFESCISCFESALRLARLQEDDAATRAIQK</sequence>
<keyword evidence="4 9" id="KW-0802">TPR repeat</keyword>
<evidence type="ECO:0000256" key="4">
    <source>
        <dbReference type="ARBA" id="ARBA00022803"/>
    </source>
</evidence>
<dbReference type="InterPro" id="IPR019734">
    <property type="entry name" value="TPR_rpt"/>
</dbReference>
<dbReference type="Ensembl" id="ENSMMOT00000027864.1">
    <property type="protein sequence ID" value="ENSMMOP00000027399.1"/>
    <property type="gene ID" value="ENSMMOG00000020720.1"/>
</dbReference>
<evidence type="ECO:0000256" key="5">
    <source>
        <dbReference type="ARBA" id="ARBA00023212"/>
    </source>
</evidence>
<reference evidence="10" key="2">
    <citation type="submission" date="2025-09" db="UniProtKB">
        <authorList>
            <consortium name="Ensembl"/>
        </authorList>
    </citation>
    <scope>IDENTIFICATION</scope>
</reference>
<keyword evidence="3" id="KW-0677">Repeat</keyword>
<keyword evidence="2" id="KW-0963">Cytoplasm</keyword>
<dbReference type="PANTHER" id="PTHR23040:SF1">
    <property type="entry name" value="OUTER DYNEIN ARM-DOCKING COMPLEX SUBUNIT 4"/>
    <property type="match status" value="1"/>
</dbReference>
<organism evidence="10 11">
    <name type="scientific">Mola mola</name>
    <name type="common">Ocean sunfish</name>
    <name type="synonym">Tetraodon mola</name>
    <dbReference type="NCBI Taxonomy" id="94237"/>
    <lineage>
        <taxon>Eukaryota</taxon>
        <taxon>Metazoa</taxon>
        <taxon>Chordata</taxon>
        <taxon>Craniata</taxon>
        <taxon>Vertebrata</taxon>
        <taxon>Euteleostomi</taxon>
        <taxon>Actinopterygii</taxon>
        <taxon>Neopterygii</taxon>
        <taxon>Teleostei</taxon>
        <taxon>Neoteleostei</taxon>
        <taxon>Acanthomorphata</taxon>
        <taxon>Eupercaria</taxon>
        <taxon>Tetraodontiformes</taxon>
        <taxon>Molidae</taxon>
        <taxon>Mola</taxon>
    </lineage>
</organism>
<dbReference type="SUPFAM" id="SSF48452">
    <property type="entry name" value="TPR-like"/>
    <property type="match status" value="1"/>
</dbReference>
<keyword evidence="6" id="KW-0966">Cell projection</keyword>
<protein>
    <recommendedName>
        <fullName evidence="7">Outer dynein arm-docking complex subunit 4</fullName>
    </recommendedName>
    <alternativeName>
        <fullName evidence="8">Tetratricopeptide repeat protein 25</fullName>
    </alternativeName>
</protein>
<evidence type="ECO:0000256" key="1">
    <source>
        <dbReference type="ARBA" id="ARBA00004430"/>
    </source>
</evidence>
<evidence type="ECO:0000313" key="11">
    <source>
        <dbReference type="Proteomes" id="UP000261620"/>
    </source>
</evidence>
<evidence type="ECO:0000256" key="2">
    <source>
        <dbReference type="ARBA" id="ARBA00022490"/>
    </source>
</evidence>
<accession>A0A3Q3XKD6</accession>
<dbReference type="GO" id="GO:0005930">
    <property type="term" value="C:axoneme"/>
    <property type="evidence" value="ECO:0007669"/>
    <property type="project" value="UniProtKB-SubCell"/>
</dbReference>
<evidence type="ECO:0000256" key="7">
    <source>
        <dbReference type="ARBA" id="ARBA00034139"/>
    </source>
</evidence>
<dbReference type="Gene3D" id="1.25.40.10">
    <property type="entry name" value="Tetratricopeptide repeat domain"/>
    <property type="match status" value="2"/>
</dbReference>
<dbReference type="FunFam" id="1.25.40.10:FF:000795">
    <property type="entry name" value="Tetratricopeptide repeat protein 25"/>
    <property type="match status" value="1"/>
</dbReference>
<dbReference type="OMA" id="LENTWLY"/>
<evidence type="ECO:0000313" key="10">
    <source>
        <dbReference type="Ensembl" id="ENSMMOP00000027399.1"/>
    </source>
</evidence>
<dbReference type="Pfam" id="PF13424">
    <property type="entry name" value="TPR_12"/>
    <property type="match status" value="1"/>
</dbReference>
<name>A0A3Q3XKD6_MOLML</name>
<dbReference type="InterPro" id="IPR040111">
    <property type="entry name" value="ODAD4"/>
</dbReference>
<keyword evidence="11" id="KW-1185">Reference proteome</keyword>
<comment type="subcellular location">
    <subcellularLocation>
        <location evidence="1">Cytoplasm</location>
        <location evidence="1">Cytoskeleton</location>
        <location evidence="1">Cilium axoneme</location>
    </subcellularLocation>
</comment>
<dbReference type="Proteomes" id="UP000261620">
    <property type="component" value="Unplaced"/>
</dbReference>
<dbReference type="SMART" id="SM00028">
    <property type="entry name" value="TPR"/>
    <property type="match status" value="5"/>
</dbReference>
<dbReference type="PROSITE" id="PS50005">
    <property type="entry name" value="TPR"/>
    <property type="match status" value="1"/>
</dbReference>
<reference evidence="10" key="1">
    <citation type="submission" date="2025-08" db="UniProtKB">
        <authorList>
            <consortium name="Ensembl"/>
        </authorList>
    </citation>
    <scope>IDENTIFICATION</scope>
</reference>
<dbReference type="STRING" id="94237.ENSMMOP00000027399"/>
<dbReference type="PANTHER" id="PTHR23040">
    <property type="match status" value="1"/>
</dbReference>
<dbReference type="InterPro" id="IPR011990">
    <property type="entry name" value="TPR-like_helical_dom_sf"/>
</dbReference>
<feature type="repeat" description="TPR" evidence="9">
    <location>
        <begin position="17"/>
        <end position="50"/>
    </location>
</feature>
<evidence type="ECO:0000256" key="8">
    <source>
        <dbReference type="ARBA" id="ARBA00034143"/>
    </source>
</evidence>
<evidence type="ECO:0000256" key="9">
    <source>
        <dbReference type="PROSITE-ProRule" id="PRU00339"/>
    </source>
</evidence>
<keyword evidence="5" id="KW-0206">Cytoskeleton</keyword>
<dbReference type="AlphaFoldDB" id="A0A3Q3XKD6"/>
<evidence type="ECO:0000256" key="3">
    <source>
        <dbReference type="ARBA" id="ARBA00022737"/>
    </source>
</evidence>
<evidence type="ECO:0000256" key="6">
    <source>
        <dbReference type="ARBA" id="ARBA00023273"/>
    </source>
</evidence>